<evidence type="ECO:0000313" key="2">
    <source>
        <dbReference type="EMBL" id="CAH3177201.1"/>
    </source>
</evidence>
<protein>
    <submittedName>
        <fullName evidence="2">Uncharacterized protein</fullName>
    </submittedName>
</protein>
<dbReference type="Proteomes" id="UP001159405">
    <property type="component" value="Unassembled WGS sequence"/>
</dbReference>
<proteinExistence type="predicted"/>
<comment type="caution">
    <text evidence="2">The sequence shown here is derived from an EMBL/GenBank/DDBJ whole genome shotgun (WGS) entry which is preliminary data.</text>
</comment>
<accession>A0ABN8RID3</accession>
<organism evidence="2 3">
    <name type="scientific">Porites lobata</name>
    <dbReference type="NCBI Taxonomy" id="104759"/>
    <lineage>
        <taxon>Eukaryota</taxon>
        <taxon>Metazoa</taxon>
        <taxon>Cnidaria</taxon>
        <taxon>Anthozoa</taxon>
        <taxon>Hexacorallia</taxon>
        <taxon>Scleractinia</taxon>
        <taxon>Fungiina</taxon>
        <taxon>Poritidae</taxon>
        <taxon>Porites</taxon>
    </lineage>
</organism>
<gene>
    <name evidence="2" type="ORF">PLOB_00019089</name>
</gene>
<evidence type="ECO:0000313" key="3">
    <source>
        <dbReference type="Proteomes" id="UP001159405"/>
    </source>
</evidence>
<feature type="non-terminal residue" evidence="2">
    <location>
        <position position="99"/>
    </location>
</feature>
<keyword evidence="3" id="KW-1185">Reference proteome</keyword>
<reference evidence="2 3" key="1">
    <citation type="submission" date="2022-05" db="EMBL/GenBank/DDBJ databases">
        <authorList>
            <consortium name="Genoscope - CEA"/>
            <person name="William W."/>
        </authorList>
    </citation>
    <scope>NUCLEOTIDE SEQUENCE [LARGE SCALE GENOMIC DNA]</scope>
</reference>
<feature type="region of interest" description="Disordered" evidence="1">
    <location>
        <begin position="1"/>
        <end position="34"/>
    </location>
</feature>
<sequence length="99" mass="10566">MELEVPLQPLLQSVHSSPVGEQANEGSLPGTISSTNQLSQFRQEQAGASVLANAAGYPPEAANNVGRLPVEHPDMPEFPLHQHQILNRPASPNLIEAVV</sequence>
<evidence type="ECO:0000256" key="1">
    <source>
        <dbReference type="SAM" id="MobiDB-lite"/>
    </source>
</evidence>
<dbReference type="EMBL" id="CALNXK010000222">
    <property type="protein sequence ID" value="CAH3177201.1"/>
    <property type="molecule type" value="Genomic_DNA"/>
</dbReference>
<name>A0ABN8RID3_9CNID</name>